<accession>A0A087V019</accession>
<protein>
    <submittedName>
        <fullName evidence="2">Acetoacetyl-CoA synthetase</fullName>
    </submittedName>
</protein>
<feature type="non-terminal residue" evidence="2">
    <location>
        <position position="127"/>
    </location>
</feature>
<dbReference type="Pfam" id="PF00501">
    <property type="entry name" value="AMP-binding"/>
    <property type="match status" value="1"/>
</dbReference>
<sequence length="127" mass="14352">MENSPPWFEGARFNFAENLLRYRDDHIALISAGEDSRVTRTTYAEMYEEVTLYAAAMRKCGLKKGDIVAGYMSNRKEAVFSMLGATSMGAIFTGALPQLGAQAVINRFKLVKPKILFTMDRYQHDKE</sequence>
<dbReference type="PANTHER" id="PTHR42921">
    <property type="entry name" value="ACETOACETYL-COA SYNTHETASE"/>
    <property type="match status" value="1"/>
</dbReference>
<dbReference type="Gene3D" id="3.40.50.12780">
    <property type="entry name" value="N-terminal domain of ligase-like"/>
    <property type="match status" value="1"/>
</dbReference>
<evidence type="ECO:0000259" key="1">
    <source>
        <dbReference type="Pfam" id="PF00501"/>
    </source>
</evidence>
<proteinExistence type="predicted"/>
<organism evidence="2 3">
    <name type="scientific">Stegodyphus mimosarum</name>
    <name type="common">African social velvet spider</name>
    <dbReference type="NCBI Taxonomy" id="407821"/>
    <lineage>
        <taxon>Eukaryota</taxon>
        <taxon>Metazoa</taxon>
        <taxon>Ecdysozoa</taxon>
        <taxon>Arthropoda</taxon>
        <taxon>Chelicerata</taxon>
        <taxon>Arachnida</taxon>
        <taxon>Araneae</taxon>
        <taxon>Araneomorphae</taxon>
        <taxon>Entelegynae</taxon>
        <taxon>Eresoidea</taxon>
        <taxon>Eresidae</taxon>
        <taxon>Stegodyphus</taxon>
    </lineage>
</organism>
<dbReference type="EMBL" id="KK122538">
    <property type="protein sequence ID" value="KFM82958.1"/>
    <property type="molecule type" value="Genomic_DNA"/>
</dbReference>
<dbReference type="STRING" id="407821.A0A087V019"/>
<reference evidence="2 3" key="1">
    <citation type="submission" date="2013-11" db="EMBL/GenBank/DDBJ databases">
        <title>Genome sequencing of Stegodyphus mimosarum.</title>
        <authorList>
            <person name="Bechsgaard J."/>
        </authorList>
    </citation>
    <scope>NUCLEOTIDE SEQUENCE [LARGE SCALE GENOMIC DNA]</scope>
</reference>
<dbReference type="OrthoDB" id="6432876at2759"/>
<gene>
    <name evidence="2" type="ORF">X975_00781</name>
</gene>
<dbReference type="GO" id="GO:0030729">
    <property type="term" value="F:acetoacetate-CoA ligase activity"/>
    <property type="evidence" value="ECO:0007669"/>
    <property type="project" value="TreeGrafter"/>
</dbReference>
<name>A0A087V019_STEMI</name>
<dbReference type="InterPro" id="IPR000873">
    <property type="entry name" value="AMP-dep_synth/lig_dom"/>
</dbReference>
<keyword evidence="3" id="KW-1185">Reference proteome</keyword>
<evidence type="ECO:0000313" key="3">
    <source>
        <dbReference type="Proteomes" id="UP000054359"/>
    </source>
</evidence>
<dbReference type="PANTHER" id="PTHR42921:SF1">
    <property type="entry name" value="ACETOACETYL-COA SYNTHETASE"/>
    <property type="match status" value="1"/>
</dbReference>
<dbReference type="InterPro" id="IPR042099">
    <property type="entry name" value="ANL_N_sf"/>
</dbReference>
<evidence type="ECO:0000313" key="2">
    <source>
        <dbReference type="EMBL" id="KFM82958.1"/>
    </source>
</evidence>
<dbReference type="Proteomes" id="UP000054359">
    <property type="component" value="Unassembled WGS sequence"/>
</dbReference>
<dbReference type="AlphaFoldDB" id="A0A087V019"/>
<feature type="domain" description="AMP-dependent synthetase/ligase" evidence="1">
    <location>
        <begin position="18"/>
        <end position="120"/>
    </location>
</feature>
<dbReference type="SUPFAM" id="SSF56801">
    <property type="entry name" value="Acetyl-CoA synthetase-like"/>
    <property type="match status" value="1"/>
</dbReference>